<proteinExistence type="predicted"/>
<name>A0A0U3R6P8_9MICC</name>
<feature type="transmembrane region" description="Helical" evidence="1">
    <location>
        <begin position="33"/>
        <end position="52"/>
    </location>
</feature>
<evidence type="ECO:0000313" key="2">
    <source>
        <dbReference type="EMBL" id="ALV40849.1"/>
    </source>
</evidence>
<evidence type="ECO:0000313" key="3">
    <source>
        <dbReference type="Proteomes" id="UP000065151"/>
    </source>
</evidence>
<keyword evidence="1" id="KW-1133">Transmembrane helix</keyword>
<gene>
    <name evidence="2" type="ORF">AU252_06450</name>
</gene>
<keyword evidence="1" id="KW-0472">Membrane</keyword>
<feature type="transmembrane region" description="Helical" evidence="1">
    <location>
        <begin position="58"/>
        <end position="79"/>
    </location>
</feature>
<dbReference type="KEGG" id="psul:AU252_06450"/>
<sequence length="113" mass="12334">MYAAIALMREGGVDIERLNSENVSYGFRRNTRALKAIALVILAVAGLANLYLMAAKGALLIGGSIAVLDLLAMGFWIIVVRDRWVTEQAEIYATRFFISADVTATQGRVGSRR</sequence>
<evidence type="ECO:0000256" key="1">
    <source>
        <dbReference type="SAM" id="Phobius"/>
    </source>
</evidence>
<reference evidence="2 3" key="1">
    <citation type="submission" date="2015-12" db="EMBL/GenBank/DDBJ databases">
        <authorList>
            <person name="Shamseldin A."/>
            <person name="Moawad H."/>
            <person name="Abd El-Rahim W.M."/>
            <person name="Sadowsky M.J."/>
        </authorList>
    </citation>
    <scope>NUCLEOTIDE SEQUENCE [LARGE SCALE GENOMIC DNA]</scope>
    <source>
        <strain evidence="2 3">Ar51</strain>
    </source>
</reference>
<accession>A0A0U3R6P8</accession>
<dbReference type="AlphaFoldDB" id="A0A0U3R6P8"/>
<keyword evidence="1" id="KW-0812">Transmembrane</keyword>
<dbReference type="Proteomes" id="UP000065151">
    <property type="component" value="Chromosome"/>
</dbReference>
<organism evidence="2">
    <name type="scientific">Pseudarthrobacter sulfonivorans</name>
    <dbReference type="NCBI Taxonomy" id="121292"/>
    <lineage>
        <taxon>Bacteria</taxon>
        <taxon>Bacillati</taxon>
        <taxon>Actinomycetota</taxon>
        <taxon>Actinomycetes</taxon>
        <taxon>Micrococcales</taxon>
        <taxon>Micrococcaceae</taxon>
        <taxon>Pseudarthrobacter</taxon>
    </lineage>
</organism>
<protein>
    <submittedName>
        <fullName evidence="2">Uncharacterized protein</fullName>
    </submittedName>
</protein>
<dbReference type="EMBL" id="CP013747">
    <property type="protein sequence ID" value="ALV40849.1"/>
    <property type="molecule type" value="Genomic_DNA"/>
</dbReference>